<gene>
    <name evidence="3" type="ORF">SNE35_20960</name>
</gene>
<dbReference type="InterPro" id="IPR013658">
    <property type="entry name" value="SGL"/>
</dbReference>
<dbReference type="Gene3D" id="2.120.10.30">
    <property type="entry name" value="TolB, C-terminal domain"/>
    <property type="match status" value="1"/>
</dbReference>
<dbReference type="InterPro" id="IPR005511">
    <property type="entry name" value="SMP-30"/>
</dbReference>
<comment type="caution">
    <text evidence="3">The sequence shown here is derived from an EMBL/GenBank/DDBJ whole genome shotgun (WGS) entry which is preliminary data.</text>
</comment>
<dbReference type="GO" id="GO:0016787">
    <property type="term" value="F:hydrolase activity"/>
    <property type="evidence" value="ECO:0007669"/>
    <property type="project" value="UniProtKB-KW"/>
</dbReference>
<dbReference type="PANTHER" id="PTHR10907">
    <property type="entry name" value="REGUCALCIN"/>
    <property type="match status" value="1"/>
</dbReference>
<feature type="domain" description="SMP-30/Gluconolactonase/LRE-like region" evidence="2">
    <location>
        <begin position="16"/>
        <end position="263"/>
    </location>
</feature>
<name>A0ABU5DL12_9BURK</name>
<comment type="similarity">
    <text evidence="1">Belongs to the SMP-30/CGR1 family.</text>
</comment>
<keyword evidence="4" id="KW-1185">Reference proteome</keyword>
<dbReference type="EMBL" id="JAXCLA010000007">
    <property type="protein sequence ID" value="MDY0746996.1"/>
    <property type="molecule type" value="Genomic_DNA"/>
</dbReference>
<dbReference type="PRINTS" id="PR01790">
    <property type="entry name" value="SMP30FAMILY"/>
</dbReference>
<evidence type="ECO:0000256" key="1">
    <source>
        <dbReference type="ARBA" id="ARBA00008853"/>
    </source>
</evidence>
<evidence type="ECO:0000313" key="4">
    <source>
        <dbReference type="Proteomes" id="UP001285263"/>
    </source>
</evidence>
<keyword evidence="3" id="KW-0378">Hydrolase</keyword>
<dbReference type="PANTHER" id="PTHR10907:SF47">
    <property type="entry name" value="REGUCALCIN"/>
    <property type="match status" value="1"/>
</dbReference>
<dbReference type="RefSeq" id="WP_320424965.1">
    <property type="nucleotide sequence ID" value="NZ_JAXCLA010000007.1"/>
</dbReference>
<dbReference type="EC" id="3.1.1.99" evidence="3"/>
<dbReference type="InterPro" id="IPR011042">
    <property type="entry name" value="6-blade_b-propeller_TolB-like"/>
</dbReference>
<organism evidence="3 4">
    <name type="scientific">Roseateles agri</name>
    <dbReference type="NCBI Taxonomy" id="3098619"/>
    <lineage>
        <taxon>Bacteria</taxon>
        <taxon>Pseudomonadati</taxon>
        <taxon>Pseudomonadota</taxon>
        <taxon>Betaproteobacteria</taxon>
        <taxon>Burkholderiales</taxon>
        <taxon>Sphaerotilaceae</taxon>
        <taxon>Roseateles</taxon>
    </lineage>
</organism>
<dbReference type="Proteomes" id="UP001285263">
    <property type="component" value="Unassembled WGS sequence"/>
</dbReference>
<evidence type="ECO:0000259" key="2">
    <source>
        <dbReference type="Pfam" id="PF08450"/>
    </source>
</evidence>
<protein>
    <submittedName>
        <fullName evidence="3">SMP-30/gluconolactonase/LRE family protein</fullName>
        <ecNumber evidence="3">3.1.1.99</ecNumber>
    </submittedName>
</protein>
<evidence type="ECO:0000313" key="3">
    <source>
        <dbReference type="EMBL" id="MDY0746996.1"/>
    </source>
</evidence>
<dbReference type="SUPFAM" id="SSF63829">
    <property type="entry name" value="Calcium-dependent phosphotriesterase"/>
    <property type="match status" value="1"/>
</dbReference>
<dbReference type="Pfam" id="PF08450">
    <property type="entry name" value="SGL"/>
    <property type="match status" value="1"/>
</dbReference>
<proteinExistence type="inferred from homology"/>
<accession>A0ABU5DL12</accession>
<reference evidence="3 4" key="1">
    <citation type="submission" date="2023-11" db="EMBL/GenBank/DDBJ databases">
        <title>Paucibacter sp. nov., isolated from fresh soil in Korea.</title>
        <authorList>
            <person name="Le N.T.T."/>
        </authorList>
    </citation>
    <scope>NUCLEOTIDE SEQUENCE [LARGE SCALE GENOMIC DNA]</scope>
    <source>
        <strain evidence="3 4">R3-3</strain>
    </source>
</reference>
<sequence>MNTQDLSLALQMDSTLGEGIGWFDGRWWWTDIQRKRLHVWDGVAAAPLTAHLPDRLGSFVHTRSGRMVLGLAKSIVLATQPDAEGRIEILQTLAEFEPELDGNRSNDGRTDRAGNYVFGTIHDVEDKRAIASLYQYSSRHGLRRLNLPHVAIANSICFSPDGRTMYFADTLDCRIRQADYDAERAELSNIRTFVEVTTPHGWPDGAVIDRQGCLWNAQWGAGAVVQYSPEGQVMRTLHLAGPHSSCPAFGGANGDQLMVTTARQELSEADLAAWPLSGSLFTLQMDEPLSLPDVLFDDGPL</sequence>